<dbReference type="GO" id="GO:0004519">
    <property type="term" value="F:endonuclease activity"/>
    <property type="evidence" value="ECO:0007669"/>
    <property type="project" value="UniProtKB-KW"/>
</dbReference>
<evidence type="ECO:0000259" key="2">
    <source>
        <dbReference type="Pfam" id="PF03432"/>
    </source>
</evidence>
<dbReference type="InterPro" id="IPR005094">
    <property type="entry name" value="Endonuclease_MobA/VirD2"/>
</dbReference>
<protein>
    <submittedName>
        <fullName evidence="3">Type IV secretion system T-DNA border endonuclease VirD2</fullName>
    </submittedName>
</protein>
<dbReference type="RefSeq" id="WP_055683839.1">
    <property type="nucleotide sequence ID" value="NZ_CXPG01000022.1"/>
</dbReference>
<dbReference type="EMBL" id="CXPG01000022">
    <property type="protein sequence ID" value="CTQ34456.1"/>
    <property type="molecule type" value="Genomic_DNA"/>
</dbReference>
<feature type="region of interest" description="Disordered" evidence="1">
    <location>
        <begin position="676"/>
        <end position="700"/>
    </location>
</feature>
<feature type="compositionally biased region" description="Basic and acidic residues" evidence="1">
    <location>
        <begin position="623"/>
        <end position="638"/>
    </location>
</feature>
<evidence type="ECO:0000313" key="4">
    <source>
        <dbReference type="Proteomes" id="UP000048908"/>
    </source>
</evidence>
<keyword evidence="4" id="KW-1185">Reference proteome</keyword>
<accession>A0A0M6XTG9</accession>
<organism evidence="3 4">
    <name type="scientific">Jannaschia rubra</name>
    <dbReference type="NCBI Taxonomy" id="282197"/>
    <lineage>
        <taxon>Bacteria</taxon>
        <taxon>Pseudomonadati</taxon>
        <taxon>Pseudomonadota</taxon>
        <taxon>Alphaproteobacteria</taxon>
        <taxon>Rhodobacterales</taxon>
        <taxon>Roseobacteraceae</taxon>
        <taxon>Jannaschia</taxon>
    </lineage>
</organism>
<evidence type="ECO:0000313" key="3">
    <source>
        <dbReference type="EMBL" id="CTQ34456.1"/>
    </source>
</evidence>
<reference evidence="3 4" key="1">
    <citation type="submission" date="2015-07" db="EMBL/GenBank/DDBJ databases">
        <authorList>
            <person name="Noorani M."/>
        </authorList>
    </citation>
    <scope>NUCLEOTIDE SEQUENCE [LARGE SCALE GENOMIC DNA]</scope>
    <source>
        <strain evidence="3 4">CECT 5088</strain>
    </source>
</reference>
<sequence>MARTDAVTAVTGEVFREGWSKVRGSTQGLGSKQRQMVRAARGHRAAVFKAIRGGGTHTKAQLARQLEYLTTKSSHIIDSTGGLDGKATLTRQEIKDVANEFSKRWGEGFNPKLGHTTHMLLSYPVGTKGEHVRDITAAVAERFFRNEQGHFDYLIAVHEDRDHPHAHIVLNRRSEEGEIFYLGRDHRFNYDDFRLAMVEEADKVGVRLEATRRVDRGVLTYPARTGEVYAAKEEGRAPVERERVGEDLARAAAEIATASKTYGALSAEASVAGREDIADALFRAGEILARKGQLEQTGDIYMASFDEMKTELAERSERVEAMVRGLPEAERPAMEAEVNKLYADMAHLQPMGVRSPTLTQAPSDTGVYSQANINSELTDRLREPETRAQIETALRGTGISSETVIARVEQGANNAALEREWLAQDMEKIAQTDGLNLERREDVRIAADKLDAVHVKLGTALERAEVLRDDGVVDVEDRRDFHYDRQSVDDVSRAVRQEMRRDGAGEAQINERGFEIEARAEARIEQEQRDYLRERPEIIAAPSAVLTDEPFGRNVTDRTAFERVAQETDAIMARAGERESVEDAVARDFKDRYPDMPDHLARGLGRTYAQAEDVRNDEAVRRVASERTDSLTEADGRAGTDAPARLATVEEHRDLARSILAAERAEDARMQMREDYAGEKAEEDWRGGEADDRDSEDRRRTINDVVARERTDPIHASMPDAESKAAFRGAVEGELSDERLERLKEGDADALDGIIDDRLDRLYAAKAYLQSDATTAHSEALDEVTTEISEEVVEAQRLKHAHSEKGTTHG</sequence>
<name>A0A0M6XTG9_9RHOB</name>
<keyword evidence="3" id="KW-0540">Nuclease</keyword>
<keyword evidence="3" id="KW-0378">Hydrolase</keyword>
<proteinExistence type="predicted"/>
<keyword evidence="3" id="KW-0255">Endonuclease</keyword>
<dbReference type="Proteomes" id="UP000048908">
    <property type="component" value="Unassembled WGS sequence"/>
</dbReference>
<dbReference type="AlphaFoldDB" id="A0A0M6XTG9"/>
<dbReference type="Pfam" id="PF03432">
    <property type="entry name" value="Relaxase"/>
    <property type="match status" value="1"/>
</dbReference>
<dbReference type="OrthoDB" id="98563at2"/>
<gene>
    <name evidence="3" type="ORF">JAN5088_03252</name>
</gene>
<feature type="domain" description="MobA/VirD2-like nuclease" evidence="2">
    <location>
        <begin position="85"/>
        <end position="184"/>
    </location>
</feature>
<evidence type="ECO:0000256" key="1">
    <source>
        <dbReference type="SAM" id="MobiDB-lite"/>
    </source>
</evidence>
<feature type="region of interest" description="Disordered" evidence="1">
    <location>
        <begin position="623"/>
        <end position="642"/>
    </location>
</feature>